<keyword evidence="2 8" id="KW-0812">Transmembrane</keyword>
<keyword evidence="4 8" id="KW-1133">Transmembrane helix</keyword>
<dbReference type="Pfam" id="PF13962">
    <property type="entry name" value="PGG"/>
    <property type="match status" value="1"/>
</dbReference>
<keyword evidence="5 7" id="KW-0040">ANK repeat</keyword>
<dbReference type="Proteomes" id="UP000030748">
    <property type="component" value="Unassembled WGS sequence"/>
</dbReference>
<dbReference type="PANTHER" id="PTHR24186">
    <property type="entry name" value="PROTEIN PHOSPHATASE 1 REGULATORY SUBUNIT"/>
    <property type="match status" value="1"/>
</dbReference>
<dbReference type="InterPro" id="IPR002110">
    <property type="entry name" value="Ankyrin_rpt"/>
</dbReference>
<evidence type="ECO:0000313" key="10">
    <source>
        <dbReference type="EMBL" id="EYU25487.1"/>
    </source>
</evidence>
<feature type="domain" description="PGG" evidence="9">
    <location>
        <begin position="253"/>
        <end position="374"/>
    </location>
</feature>
<sequence>MDTPETKLFEAAAKGNINSLQKLLKDDPLILDRVVVNCFSETPLHVAALLGHTDFVKEIIKAKPEFTTSAKGHIDVVEALLSVETRTCLARDKNGLTPVHLAALKGRFEVMKMLLREKPEAARVTTYRGENILHLCVKQYQMEPLKLLVTTVGDPAFVNSKDVDGNTVLHLAVADKQVETINFLLTVEALEVNAMNLNGMTPLDVLIKSRRDVRDSEIEEFLKNAGVTQTNSNSNSNPSINNRWNKLFEQQDDWLEKKKSALMIVASLIATMAFQVGVNPPNGVWQDDKFVDSLGNLVRDYHHAGLSVMAHKHPEVYPIFCIVNTTGFIASLSIILLLMSGIPIRRRFFMWMLMVITWIAITAIGLTYSISLTAVTPTGKWEPIFLVLGFIIFLWLGIMAVFMVGHTIRLVVRMVKKWRRRRMISISDSSEVPVNNVGV</sequence>
<evidence type="ECO:0000256" key="6">
    <source>
        <dbReference type="ARBA" id="ARBA00023136"/>
    </source>
</evidence>
<gene>
    <name evidence="10" type="ORF">MIMGU_mgv1a018004mg</name>
</gene>
<name>A0A022Q9Z9_ERYGU</name>
<feature type="transmembrane region" description="Helical" evidence="8">
    <location>
        <begin position="351"/>
        <end position="372"/>
    </location>
</feature>
<evidence type="ECO:0000256" key="8">
    <source>
        <dbReference type="SAM" id="Phobius"/>
    </source>
</evidence>
<evidence type="ECO:0000256" key="4">
    <source>
        <dbReference type="ARBA" id="ARBA00022989"/>
    </source>
</evidence>
<feature type="repeat" description="ANK" evidence="7">
    <location>
        <begin position="39"/>
        <end position="71"/>
    </location>
</feature>
<dbReference type="GO" id="GO:0016020">
    <property type="term" value="C:membrane"/>
    <property type="evidence" value="ECO:0007669"/>
    <property type="project" value="UniProtKB-SubCell"/>
</dbReference>
<comment type="subcellular location">
    <subcellularLocation>
        <location evidence="1">Membrane</location>
        <topology evidence="1">Multi-pass membrane protein</topology>
    </subcellularLocation>
</comment>
<feature type="repeat" description="ANK" evidence="7">
    <location>
        <begin position="94"/>
        <end position="116"/>
    </location>
</feature>
<evidence type="ECO:0000313" key="11">
    <source>
        <dbReference type="Proteomes" id="UP000030748"/>
    </source>
</evidence>
<feature type="transmembrane region" description="Helical" evidence="8">
    <location>
        <begin position="384"/>
        <end position="412"/>
    </location>
</feature>
<evidence type="ECO:0000256" key="1">
    <source>
        <dbReference type="ARBA" id="ARBA00004141"/>
    </source>
</evidence>
<evidence type="ECO:0000256" key="2">
    <source>
        <dbReference type="ARBA" id="ARBA00022692"/>
    </source>
</evidence>
<evidence type="ECO:0000256" key="3">
    <source>
        <dbReference type="ARBA" id="ARBA00022737"/>
    </source>
</evidence>
<evidence type="ECO:0000259" key="9">
    <source>
        <dbReference type="Pfam" id="PF13962"/>
    </source>
</evidence>
<dbReference type="AlphaFoldDB" id="A0A022Q9Z9"/>
<dbReference type="PROSITE" id="PS50088">
    <property type="entry name" value="ANK_REPEAT"/>
    <property type="match status" value="3"/>
</dbReference>
<dbReference type="SMART" id="SM00248">
    <property type="entry name" value="ANK"/>
    <property type="match status" value="5"/>
</dbReference>
<dbReference type="PANTHER" id="PTHR24186:SF37">
    <property type="entry name" value="PGG DOMAIN-CONTAINING PROTEIN"/>
    <property type="match status" value="1"/>
</dbReference>
<feature type="transmembrane region" description="Helical" evidence="8">
    <location>
        <begin position="316"/>
        <end position="339"/>
    </location>
</feature>
<keyword evidence="11" id="KW-1185">Reference proteome</keyword>
<dbReference type="InterPro" id="IPR036770">
    <property type="entry name" value="Ankyrin_rpt-contain_sf"/>
</dbReference>
<organism evidence="10 11">
    <name type="scientific">Erythranthe guttata</name>
    <name type="common">Yellow monkey flower</name>
    <name type="synonym">Mimulus guttatus</name>
    <dbReference type="NCBI Taxonomy" id="4155"/>
    <lineage>
        <taxon>Eukaryota</taxon>
        <taxon>Viridiplantae</taxon>
        <taxon>Streptophyta</taxon>
        <taxon>Embryophyta</taxon>
        <taxon>Tracheophyta</taxon>
        <taxon>Spermatophyta</taxon>
        <taxon>Magnoliopsida</taxon>
        <taxon>eudicotyledons</taxon>
        <taxon>Gunneridae</taxon>
        <taxon>Pentapetalae</taxon>
        <taxon>asterids</taxon>
        <taxon>lamiids</taxon>
        <taxon>Lamiales</taxon>
        <taxon>Phrymaceae</taxon>
        <taxon>Erythranthe</taxon>
    </lineage>
</organism>
<keyword evidence="3" id="KW-0677">Repeat</keyword>
<evidence type="ECO:0000256" key="5">
    <source>
        <dbReference type="ARBA" id="ARBA00023043"/>
    </source>
</evidence>
<dbReference type="STRING" id="4155.A0A022Q9Z9"/>
<protein>
    <recommendedName>
        <fullName evidence="9">PGG domain-containing protein</fullName>
    </recommendedName>
</protein>
<proteinExistence type="predicted"/>
<dbReference type="PhylomeDB" id="A0A022Q9Z9"/>
<keyword evidence="6 8" id="KW-0472">Membrane</keyword>
<dbReference type="EMBL" id="KI632002">
    <property type="protein sequence ID" value="EYU25487.1"/>
    <property type="molecule type" value="Genomic_DNA"/>
</dbReference>
<evidence type="ECO:0000256" key="7">
    <source>
        <dbReference type="PROSITE-ProRule" id="PRU00023"/>
    </source>
</evidence>
<feature type="repeat" description="ANK" evidence="7">
    <location>
        <begin position="164"/>
        <end position="185"/>
    </location>
</feature>
<dbReference type="InterPro" id="IPR026961">
    <property type="entry name" value="PGG_dom"/>
</dbReference>
<dbReference type="eggNOG" id="KOG0504">
    <property type="taxonomic scope" value="Eukaryota"/>
</dbReference>
<dbReference type="PROSITE" id="PS50297">
    <property type="entry name" value="ANK_REP_REGION"/>
    <property type="match status" value="2"/>
</dbReference>
<dbReference type="SUPFAM" id="SSF48403">
    <property type="entry name" value="Ankyrin repeat"/>
    <property type="match status" value="1"/>
</dbReference>
<dbReference type="Pfam" id="PF12796">
    <property type="entry name" value="Ank_2"/>
    <property type="match status" value="2"/>
</dbReference>
<accession>A0A022Q9Z9</accession>
<reference evidence="10 11" key="1">
    <citation type="journal article" date="2013" name="Proc. Natl. Acad. Sci. U.S.A.">
        <title>Fine-scale variation in meiotic recombination in Mimulus inferred from population shotgun sequencing.</title>
        <authorList>
            <person name="Hellsten U."/>
            <person name="Wright K.M."/>
            <person name="Jenkins J."/>
            <person name="Shu S."/>
            <person name="Yuan Y."/>
            <person name="Wessler S.R."/>
            <person name="Schmutz J."/>
            <person name="Willis J.H."/>
            <person name="Rokhsar D.S."/>
        </authorList>
    </citation>
    <scope>NUCLEOTIDE SEQUENCE [LARGE SCALE GENOMIC DNA]</scope>
    <source>
        <strain evidence="11">cv. DUN x IM62</strain>
    </source>
</reference>
<dbReference type="Gene3D" id="1.25.40.20">
    <property type="entry name" value="Ankyrin repeat-containing domain"/>
    <property type="match status" value="1"/>
</dbReference>